<protein>
    <submittedName>
        <fullName evidence="1">Uncharacterized protein</fullName>
    </submittedName>
</protein>
<evidence type="ECO:0000313" key="2">
    <source>
        <dbReference type="Proteomes" id="UP000708208"/>
    </source>
</evidence>
<sequence>MSHSDPCVTVRGSCTLVSKNLSTPVGAIPNFLLLHLAIATNQDNHGELLIVLHVSKFTQPHVVSSNTNASLDCT</sequence>
<accession>A0A8J2LAZ4</accession>
<name>A0A8J2LAZ4_9HEXA</name>
<gene>
    <name evidence="1" type="ORF">AFUS01_LOCUS41679</name>
</gene>
<organism evidence="1 2">
    <name type="scientific">Allacma fusca</name>
    <dbReference type="NCBI Taxonomy" id="39272"/>
    <lineage>
        <taxon>Eukaryota</taxon>
        <taxon>Metazoa</taxon>
        <taxon>Ecdysozoa</taxon>
        <taxon>Arthropoda</taxon>
        <taxon>Hexapoda</taxon>
        <taxon>Collembola</taxon>
        <taxon>Symphypleona</taxon>
        <taxon>Sminthuridae</taxon>
        <taxon>Allacma</taxon>
    </lineage>
</organism>
<keyword evidence="2" id="KW-1185">Reference proteome</keyword>
<evidence type="ECO:0000313" key="1">
    <source>
        <dbReference type="EMBL" id="CAG7831963.1"/>
    </source>
</evidence>
<dbReference type="Proteomes" id="UP000708208">
    <property type="component" value="Unassembled WGS sequence"/>
</dbReference>
<reference evidence="1" key="1">
    <citation type="submission" date="2021-06" db="EMBL/GenBank/DDBJ databases">
        <authorList>
            <person name="Hodson N. C."/>
            <person name="Mongue J. A."/>
            <person name="Jaron S. K."/>
        </authorList>
    </citation>
    <scope>NUCLEOTIDE SEQUENCE</scope>
</reference>
<proteinExistence type="predicted"/>
<dbReference type="EMBL" id="CAJVCH010562873">
    <property type="protein sequence ID" value="CAG7831963.1"/>
    <property type="molecule type" value="Genomic_DNA"/>
</dbReference>
<comment type="caution">
    <text evidence="1">The sequence shown here is derived from an EMBL/GenBank/DDBJ whole genome shotgun (WGS) entry which is preliminary data.</text>
</comment>
<dbReference type="AlphaFoldDB" id="A0A8J2LAZ4"/>